<protein>
    <submittedName>
        <fullName evidence="1">Uncharacterized protein</fullName>
    </submittedName>
</protein>
<name>A0A8H7WDY9_9HELO</name>
<comment type="caution">
    <text evidence="1">The sequence shown here is derived from an EMBL/GenBank/DDBJ whole genome shotgun (WGS) entry which is preliminary data.</text>
</comment>
<dbReference type="Proteomes" id="UP000664132">
    <property type="component" value="Unassembled WGS sequence"/>
</dbReference>
<dbReference type="OrthoDB" id="3554775at2759"/>
<evidence type="ECO:0000313" key="1">
    <source>
        <dbReference type="EMBL" id="KAG4423060.1"/>
    </source>
</evidence>
<dbReference type="EMBL" id="JAFJYH010000040">
    <property type="protein sequence ID" value="KAG4423060.1"/>
    <property type="molecule type" value="Genomic_DNA"/>
</dbReference>
<sequence>MSPQEHKALATISKLPPHSIQSSIAIVSDEFEQLAPPEKDPYGNTSKFTIDDMSQSSYVAVVEISQEHNSYAATTVPCQHADVVLMELTSDDEDGSLIVPGRGYDMTARKHAALNTTDEIILEISEGDYLVGVYSDTECTCPYKDLLACNGDFILPFESVARDDGEDMGSTTATICADDQDNIHTAVAESCWT</sequence>
<reference evidence="1" key="1">
    <citation type="submission" date="2021-02" db="EMBL/GenBank/DDBJ databases">
        <title>Genome sequence Cadophora malorum strain M34.</title>
        <authorList>
            <person name="Stefanovic E."/>
            <person name="Vu D."/>
            <person name="Scully C."/>
            <person name="Dijksterhuis J."/>
            <person name="Roader J."/>
            <person name="Houbraken J."/>
        </authorList>
    </citation>
    <scope>NUCLEOTIDE SEQUENCE</scope>
    <source>
        <strain evidence="1">M34</strain>
    </source>
</reference>
<organism evidence="1 2">
    <name type="scientific">Cadophora malorum</name>
    <dbReference type="NCBI Taxonomy" id="108018"/>
    <lineage>
        <taxon>Eukaryota</taxon>
        <taxon>Fungi</taxon>
        <taxon>Dikarya</taxon>
        <taxon>Ascomycota</taxon>
        <taxon>Pezizomycotina</taxon>
        <taxon>Leotiomycetes</taxon>
        <taxon>Helotiales</taxon>
        <taxon>Ploettnerulaceae</taxon>
        <taxon>Cadophora</taxon>
    </lineage>
</organism>
<dbReference type="AlphaFoldDB" id="A0A8H7WDY9"/>
<evidence type="ECO:0000313" key="2">
    <source>
        <dbReference type="Proteomes" id="UP000664132"/>
    </source>
</evidence>
<gene>
    <name evidence="1" type="ORF">IFR04_003836</name>
</gene>
<keyword evidence="2" id="KW-1185">Reference proteome</keyword>
<accession>A0A8H7WDY9</accession>
<proteinExistence type="predicted"/>